<protein>
    <submittedName>
        <fullName evidence="7">Polyprenyl synthetase family protein</fullName>
    </submittedName>
</protein>
<dbReference type="InterPro" id="IPR000092">
    <property type="entry name" value="Polyprenyl_synt"/>
</dbReference>
<dbReference type="InterPro" id="IPR033749">
    <property type="entry name" value="Polyprenyl_synt_CS"/>
</dbReference>
<dbReference type="SFLD" id="SFLDS00005">
    <property type="entry name" value="Isoprenoid_Synthase_Type_I"/>
    <property type="match status" value="1"/>
</dbReference>
<dbReference type="InterPro" id="IPR008949">
    <property type="entry name" value="Isoprenoid_synthase_dom_sf"/>
</dbReference>
<dbReference type="PROSITE" id="PS00723">
    <property type="entry name" value="POLYPRENYL_SYNTHASE_1"/>
    <property type="match status" value="1"/>
</dbReference>
<dbReference type="Pfam" id="PF00348">
    <property type="entry name" value="polyprenyl_synt"/>
    <property type="match status" value="1"/>
</dbReference>
<dbReference type="AlphaFoldDB" id="A0A7T9I1N0"/>
<evidence type="ECO:0000256" key="2">
    <source>
        <dbReference type="ARBA" id="ARBA00006706"/>
    </source>
</evidence>
<evidence type="ECO:0000256" key="5">
    <source>
        <dbReference type="ARBA" id="ARBA00022842"/>
    </source>
</evidence>
<dbReference type="Proteomes" id="UP000596004">
    <property type="component" value="Chromosome"/>
</dbReference>
<evidence type="ECO:0000256" key="1">
    <source>
        <dbReference type="ARBA" id="ARBA00001946"/>
    </source>
</evidence>
<dbReference type="GO" id="GO:0008299">
    <property type="term" value="P:isoprenoid biosynthetic process"/>
    <property type="evidence" value="ECO:0007669"/>
    <property type="project" value="InterPro"/>
</dbReference>
<organism evidence="7">
    <name type="scientific">Candidatus Iainarchaeum sp</name>
    <dbReference type="NCBI Taxonomy" id="3101447"/>
    <lineage>
        <taxon>Archaea</taxon>
        <taxon>Candidatus Iainarchaeota</taxon>
        <taxon>Candidatus Iainarchaeia</taxon>
        <taxon>Candidatus Iainarchaeales</taxon>
        <taxon>Candidatus Iainarchaeaceae</taxon>
        <taxon>Candidatus Iainarchaeum</taxon>
    </lineage>
</organism>
<dbReference type="PANTHER" id="PTHR12001">
    <property type="entry name" value="GERANYLGERANYL PYROPHOSPHATE SYNTHASE"/>
    <property type="match status" value="1"/>
</dbReference>
<reference evidence="7" key="1">
    <citation type="submission" date="2020-11" db="EMBL/GenBank/DDBJ databases">
        <title>Connecting structure to function with the recovery of over 1000 high-quality activated sludge metagenome-assembled genomes encoding full-length rRNA genes using long-read sequencing.</title>
        <authorList>
            <person name="Singleton C.M."/>
            <person name="Petriglieri F."/>
            <person name="Kristensen J.M."/>
            <person name="Kirkegaard R.H."/>
            <person name="Michaelsen T.Y."/>
            <person name="Andersen M.H."/>
            <person name="Karst S.M."/>
            <person name="Dueholm M.S."/>
            <person name="Nielsen P.H."/>
            <person name="Albertsen M."/>
        </authorList>
    </citation>
    <scope>NUCLEOTIDE SEQUENCE</scope>
    <source>
        <strain evidence="7">Fred_18-Q3-R57-64_BAT3C.431</strain>
    </source>
</reference>
<accession>A0A7T9I1N0</accession>
<evidence type="ECO:0000256" key="6">
    <source>
        <dbReference type="RuleBase" id="RU004466"/>
    </source>
</evidence>
<evidence type="ECO:0000313" key="7">
    <source>
        <dbReference type="EMBL" id="QQR92513.1"/>
    </source>
</evidence>
<name>A0A7T9I1N0_9ARCH</name>
<dbReference type="GO" id="GO:0004659">
    <property type="term" value="F:prenyltransferase activity"/>
    <property type="evidence" value="ECO:0007669"/>
    <property type="project" value="InterPro"/>
</dbReference>
<gene>
    <name evidence="7" type="ORF">IPJ89_05195</name>
</gene>
<dbReference type="PANTHER" id="PTHR12001:SF85">
    <property type="entry name" value="SHORT CHAIN ISOPRENYL DIPHOSPHATE SYNTHASE"/>
    <property type="match status" value="1"/>
</dbReference>
<keyword evidence="3 6" id="KW-0808">Transferase</keyword>
<dbReference type="EMBL" id="CP064981">
    <property type="protein sequence ID" value="QQR92513.1"/>
    <property type="molecule type" value="Genomic_DNA"/>
</dbReference>
<dbReference type="SUPFAM" id="SSF48576">
    <property type="entry name" value="Terpenoid synthases"/>
    <property type="match status" value="1"/>
</dbReference>
<dbReference type="CDD" id="cd00685">
    <property type="entry name" value="Trans_IPPS_HT"/>
    <property type="match status" value="1"/>
</dbReference>
<comment type="similarity">
    <text evidence="2 6">Belongs to the FPP/GGPP synthase family.</text>
</comment>
<dbReference type="Gene3D" id="1.10.600.10">
    <property type="entry name" value="Farnesyl Diphosphate Synthase"/>
    <property type="match status" value="1"/>
</dbReference>
<sequence length="364" mass="41001">MDFGETTTRYREKVDNALQSYFEKKHKEITVKDPIAEENFFAMQNYVSGKGKRLRSICAIAGFFAVGGKDEEKITLPSLSVEFLHNASLILDDMMDEDRERRGFLSAHSTIEEWFDANIGKTPYNGYLFSNAKSRFAVSMSVIAADMLLSLGEQTIIESKFSGEQKVDAIAIYEKTYRQLNLGQMLDVYYEYKPLVSEENYLNMAYLKTGTLLGGSLKLGAALGGATESQLKALEEYALHAATCFQIQDDILDITPGAEKGRPLGSDIRKGKNTILVIEAKKTLNEKEWKKVEHALGNEKIGEKELNEIMQLFKEKNIVTNAQKIAEENIAKGKAALRKAKPAFDKEWMQFLDALADYLLHRSK</sequence>
<keyword evidence="4" id="KW-0479">Metal-binding</keyword>
<dbReference type="GO" id="GO:0046872">
    <property type="term" value="F:metal ion binding"/>
    <property type="evidence" value="ECO:0007669"/>
    <property type="project" value="UniProtKB-KW"/>
</dbReference>
<proteinExistence type="inferred from homology"/>
<keyword evidence="5" id="KW-0460">Magnesium</keyword>
<comment type="cofactor">
    <cofactor evidence="1">
        <name>Mg(2+)</name>
        <dbReference type="ChEBI" id="CHEBI:18420"/>
    </cofactor>
</comment>
<evidence type="ECO:0000256" key="4">
    <source>
        <dbReference type="ARBA" id="ARBA00022723"/>
    </source>
</evidence>
<evidence type="ECO:0000256" key="3">
    <source>
        <dbReference type="ARBA" id="ARBA00022679"/>
    </source>
</evidence>